<evidence type="ECO:0000256" key="1">
    <source>
        <dbReference type="ARBA" id="ARBA00005352"/>
    </source>
</evidence>
<keyword evidence="5" id="KW-0677">Repeat</keyword>
<dbReference type="InterPro" id="IPR011992">
    <property type="entry name" value="EF-hand-dom_pair"/>
</dbReference>
<comment type="similarity">
    <text evidence="1">Belongs to the CCZ1 family.</text>
</comment>
<dbReference type="InterPro" id="IPR043988">
    <property type="entry name" value="CCZ1/INTU_longin_2"/>
</dbReference>
<evidence type="ECO:0000256" key="7">
    <source>
        <dbReference type="ARBA" id="ARBA00023179"/>
    </source>
</evidence>
<dbReference type="FunFam" id="1.10.238.10:FF:000060">
    <property type="entry name" value="Parvalbumin, thymic"/>
    <property type="match status" value="1"/>
</dbReference>
<feature type="region of interest" description="Disordered" evidence="10">
    <location>
        <begin position="1096"/>
        <end position="1194"/>
    </location>
</feature>
<feature type="region of interest" description="Disordered" evidence="10">
    <location>
        <begin position="1467"/>
        <end position="1514"/>
    </location>
</feature>
<comment type="similarity">
    <text evidence="3">Belongs to the parvalbumin family.</text>
</comment>
<feature type="compositionally biased region" description="Basic and acidic residues" evidence="10">
    <location>
        <begin position="1159"/>
        <end position="1168"/>
    </location>
</feature>
<feature type="compositionally biased region" description="Acidic residues" evidence="10">
    <location>
        <begin position="1175"/>
        <end position="1186"/>
    </location>
</feature>
<keyword evidence="7" id="KW-0514">Muscle protein</keyword>
<comment type="similarity">
    <text evidence="2">Belongs to the SAPAP family.</text>
</comment>
<evidence type="ECO:0000256" key="4">
    <source>
        <dbReference type="ARBA" id="ARBA00022723"/>
    </source>
</evidence>
<evidence type="ECO:0000256" key="6">
    <source>
        <dbReference type="ARBA" id="ARBA00022837"/>
    </source>
</evidence>
<evidence type="ECO:0000256" key="10">
    <source>
        <dbReference type="SAM" id="MobiDB-lite"/>
    </source>
</evidence>
<feature type="region of interest" description="Disordered" evidence="10">
    <location>
        <begin position="942"/>
        <end position="963"/>
    </location>
</feature>
<dbReference type="InterPro" id="IPR013176">
    <property type="entry name" value="Ccz1"/>
</dbReference>
<dbReference type="CDD" id="cd16255">
    <property type="entry name" value="EFh_parvalbumin_beta"/>
    <property type="match status" value="2"/>
</dbReference>
<reference evidence="12 13" key="1">
    <citation type="submission" date="2019-06" db="EMBL/GenBank/DDBJ databases">
        <title>Draft genomes of female and male turbot (Scophthalmus maximus).</title>
        <authorList>
            <person name="Xu H."/>
            <person name="Xu X.-W."/>
            <person name="Shao C."/>
            <person name="Chen S."/>
        </authorList>
    </citation>
    <scope>NUCLEOTIDE SEQUENCE [LARGE SCALE GENOMIC DNA]</scope>
    <source>
        <strain evidence="12">Ysfricsl-2016a</strain>
        <tissue evidence="12">Blood</tissue>
    </source>
</reference>
<organism evidence="12 13">
    <name type="scientific">Scophthalmus maximus</name>
    <name type="common">Turbot</name>
    <name type="synonym">Psetta maxima</name>
    <dbReference type="NCBI Taxonomy" id="52904"/>
    <lineage>
        <taxon>Eukaryota</taxon>
        <taxon>Metazoa</taxon>
        <taxon>Chordata</taxon>
        <taxon>Craniata</taxon>
        <taxon>Vertebrata</taxon>
        <taxon>Euteleostomi</taxon>
        <taxon>Actinopterygii</taxon>
        <taxon>Neopterygii</taxon>
        <taxon>Teleostei</taxon>
        <taxon>Neoteleostei</taxon>
        <taxon>Acanthomorphata</taxon>
        <taxon>Carangaria</taxon>
        <taxon>Pleuronectiformes</taxon>
        <taxon>Pleuronectoidei</taxon>
        <taxon>Scophthalmidae</taxon>
        <taxon>Scophthalmus</taxon>
    </lineage>
</organism>
<dbReference type="EMBL" id="VEVO01000020">
    <property type="protein sequence ID" value="KAF0025233.1"/>
    <property type="molecule type" value="Genomic_DNA"/>
</dbReference>
<dbReference type="InterPro" id="IPR043987">
    <property type="entry name" value="CCZ1/INTU/HSP4_longin_1"/>
</dbReference>
<evidence type="ECO:0000259" key="11">
    <source>
        <dbReference type="PROSITE" id="PS50222"/>
    </source>
</evidence>
<dbReference type="InterPro" id="IPR005026">
    <property type="entry name" value="SAPAP"/>
</dbReference>
<dbReference type="Pfam" id="PF19031">
    <property type="entry name" value="Intu_longin_1"/>
    <property type="match status" value="1"/>
</dbReference>
<accession>A0A6A4RT91</accession>
<keyword evidence="4" id="KW-0479">Metal-binding</keyword>
<feature type="compositionally biased region" description="Polar residues" evidence="10">
    <location>
        <begin position="1388"/>
        <end position="1400"/>
    </location>
</feature>
<dbReference type="PROSITE" id="PS00018">
    <property type="entry name" value="EF_HAND_1"/>
    <property type="match status" value="3"/>
</dbReference>
<evidence type="ECO:0000256" key="9">
    <source>
        <dbReference type="SAM" id="Coils"/>
    </source>
</evidence>
<proteinExistence type="inferred from homology"/>
<dbReference type="InterPro" id="IPR002048">
    <property type="entry name" value="EF_hand_dom"/>
</dbReference>
<dbReference type="InterPro" id="IPR018247">
    <property type="entry name" value="EF_Hand_1_Ca_BS"/>
</dbReference>
<dbReference type="Gene3D" id="1.10.238.10">
    <property type="entry name" value="EF-hand"/>
    <property type="match status" value="3"/>
</dbReference>
<dbReference type="SUPFAM" id="SSF47473">
    <property type="entry name" value="EF-hand"/>
    <property type="match status" value="3"/>
</dbReference>
<dbReference type="Pfam" id="PF13202">
    <property type="entry name" value="EF-hand_5"/>
    <property type="match status" value="1"/>
</dbReference>
<feature type="compositionally biased region" description="Basic and acidic residues" evidence="10">
    <location>
        <begin position="949"/>
        <end position="963"/>
    </location>
</feature>
<feature type="compositionally biased region" description="Low complexity" evidence="10">
    <location>
        <begin position="1406"/>
        <end position="1419"/>
    </location>
</feature>
<feature type="compositionally biased region" description="Basic and acidic residues" evidence="10">
    <location>
        <begin position="1112"/>
        <end position="1121"/>
    </location>
</feature>
<dbReference type="SMART" id="SM00054">
    <property type="entry name" value="EFh"/>
    <property type="match status" value="3"/>
</dbReference>
<evidence type="ECO:0000256" key="2">
    <source>
        <dbReference type="ARBA" id="ARBA00008839"/>
    </source>
</evidence>
<evidence type="ECO:0000256" key="3">
    <source>
        <dbReference type="ARBA" id="ARBA00009753"/>
    </source>
</evidence>
<dbReference type="PANTHER" id="PTHR13056:SF0">
    <property type="entry name" value="VACUOLAR FUSION PROTEIN CCZ1 HOMOLOG-RELATED"/>
    <property type="match status" value="1"/>
</dbReference>
<dbReference type="Pfam" id="PF03359">
    <property type="entry name" value="GKAP"/>
    <property type="match status" value="1"/>
</dbReference>
<comment type="function">
    <text evidence="8">In muscle, parvalbumin is thought to be involved in relaxation after contraction. It binds two calcium ions.</text>
</comment>
<dbReference type="GO" id="GO:0023052">
    <property type="term" value="P:signaling"/>
    <property type="evidence" value="ECO:0007669"/>
    <property type="project" value="InterPro"/>
</dbReference>
<dbReference type="PROSITE" id="PS50222">
    <property type="entry name" value="EF_HAND_2"/>
    <property type="match status" value="3"/>
</dbReference>
<feature type="coiled-coil region" evidence="9">
    <location>
        <begin position="1012"/>
        <end position="1039"/>
    </location>
</feature>
<dbReference type="GO" id="GO:0035658">
    <property type="term" value="C:Mon1-Ccz1 complex"/>
    <property type="evidence" value="ECO:0007669"/>
    <property type="project" value="InterPro"/>
</dbReference>
<dbReference type="GO" id="GO:0016192">
    <property type="term" value="P:vesicle-mediated transport"/>
    <property type="evidence" value="ECO:0007669"/>
    <property type="project" value="InterPro"/>
</dbReference>
<evidence type="ECO:0000256" key="5">
    <source>
        <dbReference type="ARBA" id="ARBA00022737"/>
    </source>
</evidence>
<feature type="compositionally biased region" description="Basic and acidic residues" evidence="10">
    <location>
        <begin position="1420"/>
        <end position="1439"/>
    </location>
</feature>
<dbReference type="Proteomes" id="UP000438429">
    <property type="component" value="Unassembled WGS sequence"/>
</dbReference>
<gene>
    <name evidence="12" type="ORF">F2P81_022114</name>
</gene>
<evidence type="ECO:0000256" key="8">
    <source>
        <dbReference type="ARBA" id="ARBA00025308"/>
    </source>
</evidence>
<dbReference type="Pfam" id="PF19032">
    <property type="entry name" value="Intu_longin_2"/>
    <property type="match status" value="1"/>
</dbReference>
<protein>
    <recommendedName>
        <fullName evidence="11">EF-hand domain-containing protein</fullName>
    </recommendedName>
</protein>
<dbReference type="Pfam" id="PF19033">
    <property type="entry name" value="Intu_longin_3"/>
    <property type="match status" value="1"/>
</dbReference>
<feature type="compositionally biased region" description="Basic and acidic residues" evidence="10">
    <location>
        <begin position="1367"/>
        <end position="1376"/>
    </location>
</feature>
<feature type="region of interest" description="Disordered" evidence="10">
    <location>
        <begin position="1367"/>
        <end position="1448"/>
    </location>
</feature>
<dbReference type="PRINTS" id="PR01697">
    <property type="entry name" value="PARVALBUMIN"/>
</dbReference>
<keyword evidence="9" id="KW-0175">Coiled coil</keyword>
<sequence>MLFPGGDDVTTIQSISGYTDGGYESMPKANKSAELLFQFLPMTKQKLLRSINPCIIEGNLTPSTSSGHILHQAATSTTTDSPRTTMAVTDFLAASDVTLAINACKAKDSFSPKTFFKTVGLSKKSPKEIERVFKILDQDKSGFIEQDELHFTDDLSSALLPQLKMAFGKILSEAEITAALAACQAADSFKHKEFFAKVGLSAKSAEQIKEAFYVIDQDKSGFIEEEELKLFLQAFSASARALTDTETKEFLKAGDVDGDGKIGIDVRSETQASVDASSPVYISLSQLSSATTKPKNCFCRCCCFGPARRGHYRANSGESNSCTGEHMKVLDRSNMSLTSILSAEAIEKAVMDCQVPDSFCHKKFFSLCGLSSKTPKEVQDVFQILDDDKSGFIEESELKYFLQRFVPGARTLTEAETKSFISAADGDSDGKVGVEGTRHANQTVCGAKEVQSQVTLMLMISPRMASGMQEKQFTPCLLNFFIYNPTFGPREGEEEKKILFYHPSDVETNEKIRNVGLCEAIVQFTRTFCPTKPAKSLHTQKNRQFFFEPEDSFWIVMVVRNPMIEKPNKDGKPPTIEYQEEEILDTVYGAVVRQCYSMYKLFNGTFGRAMEAGGVELLIQKLEKFFYRYLQTLHLQSCDLLDVFGGISFFPLDKMTYLKIQSFVNRVEESLSLIKYTAFLYNDQLIWSGLEQDDMRILYKYLTTSLFPRHSEPELAGRDSPLRPEVAGNLLHYGRFLTGPTNLKDPEAKFRFPKIFVSTQDGYEELHLIVYKAMSAAACFMISASVELTREFCEQLDGLVGPQLTLLASDICEQFTINRRISGPEKEPQFKFIYFNHMNLAEKSTIHMRKTASVCLTSVHPDLMKILGDINCDFARVDEDEEIIVKAMTDYWVVGKKSDQRELYVILNQKNANLIEVNDTMESRFAHLRQRDTSVSMLRVKLSRRRSQSQKENRDRAVNTRRQLDKVPEMDISSLDASIAMANMSTIKERTQNNAKSSFIFHYTVNLRCMAVEERLKQLERWKERKALEKEKEKREKERKGVFKPLKKQDPNTVAKKAQPAVERSLRTRVAPVKPAPATISTKTKVCAVEPTVRTLSTRSANRPPVTTVPAVKDKPKDKAAVARTTRSRAIADSVGPPSGKERNCKATVNDTTQPPFPKEPELKEPQEILHPSSSEEEEMVVDQEASDSVPAVDPVEAPPLSSFAPKGFVFQAPVGLLSLKFQPLTPRSADAFLTPRSEISSETDQLTTLSFHWESKVEDESIPEEMRDRMRTAVGQARLLMKQRFNQFSGLVDDCELGRGEKITTCTDLQGFWDMVYYQASAPWERINSLFQSLNSQRRKNDNRTRCAFQVEDVKKKFDALKEAEGRDWVEEHKPQPRQRKALKKPSTVTAKPTGTKAASKSRLAAVKAAMKARQQAAEAEKAATDAGKSEEDKDGPNCHDPQPQAESQIPDTVVFDGGFFQVESPAKQVEEPDEDVDDVLPVSPRLSPSPCKMPPPVSQAPEPSSSLSFTLSPCASPIPSPPPAGQGHMEAQESVCCTPDTSVVEVQSPAAESGLLLFTPDLKDRIRQSVCPSDLMVFTPPSNM</sequence>
<feature type="compositionally biased region" description="Low complexity" evidence="10">
    <location>
        <begin position="1481"/>
        <end position="1492"/>
    </location>
</feature>
<comment type="caution">
    <text evidence="12">The sequence shown here is derived from an EMBL/GenBank/DDBJ whole genome shotgun (WGS) entry which is preliminary data.</text>
</comment>
<dbReference type="GO" id="GO:0005509">
    <property type="term" value="F:calcium ion binding"/>
    <property type="evidence" value="ECO:0007669"/>
    <property type="project" value="InterPro"/>
</dbReference>
<dbReference type="InterPro" id="IPR043989">
    <property type="entry name" value="CCZ1/INTU/HSP4_longin_3"/>
</dbReference>
<evidence type="ECO:0000313" key="12">
    <source>
        <dbReference type="EMBL" id="KAF0025233.1"/>
    </source>
</evidence>
<feature type="domain" description="EF-hand" evidence="11">
    <location>
        <begin position="373"/>
        <end position="408"/>
    </location>
</feature>
<feature type="compositionally biased region" description="Polar residues" evidence="10">
    <location>
        <begin position="1503"/>
        <end position="1513"/>
    </location>
</feature>
<keyword evidence="6" id="KW-0106">Calcium</keyword>
<feature type="domain" description="EF-hand" evidence="11">
    <location>
        <begin position="124"/>
        <end position="159"/>
    </location>
</feature>
<feature type="domain" description="EF-hand" evidence="11">
    <location>
        <begin position="203"/>
        <end position="238"/>
    </location>
</feature>
<name>A0A6A4RT91_SCOMX</name>
<evidence type="ECO:0000313" key="13">
    <source>
        <dbReference type="Proteomes" id="UP000438429"/>
    </source>
</evidence>
<dbReference type="PANTHER" id="PTHR13056">
    <property type="entry name" value="VACUOLAR FUSION PROTEIN CCZ1 HOMOLOG-RELATED"/>
    <property type="match status" value="1"/>
</dbReference>
<dbReference type="Pfam" id="PF13499">
    <property type="entry name" value="EF-hand_7"/>
    <property type="match status" value="2"/>
</dbReference>